<keyword evidence="8" id="KW-1185">Reference proteome</keyword>
<dbReference type="AlphaFoldDB" id="A0AAD7JLA5"/>
<dbReference type="PROSITE" id="PS50118">
    <property type="entry name" value="HMG_BOX_2"/>
    <property type="match status" value="1"/>
</dbReference>
<feature type="transmembrane region" description="Helical" evidence="5">
    <location>
        <begin position="42"/>
        <end position="66"/>
    </location>
</feature>
<evidence type="ECO:0000256" key="4">
    <source>
        <dbReference type="SAM" id="MobiDB-lite"/>
    </source>
</evidence>
<dbReference type="GO" id="GO:0000981">
    <property type="term" value="F:DNA-binding transcription factor activity, RNA polymerase II-specific"/>
    <property type="evidence" value="ECO:0007669"/>
    <property type="project" value="TreeGrafter"/>
</dbReference>
<keyword evidence="2 3" id="KW-0539">Nucleus</keyword>
<feature type="compositionally biased region" description="Low complexity" evidence="4">
    <location>
        <begin position="224"/>
        <end position="241"/>
    </location>
</feature>
<dbReference type="CDD" id="cd01389">
    <property type="entry name" value="HMG-box_ROX1-like"/>
    <property type="match status" value="1"/>
</dbReference>
<dbReference type="GO" id="GO:0000978">
    <property type="term" value="F:RNA polymerase II cis-regulatory region sequence-specific DNA binding"/>
    <property type="evidence" value="ECO:0007669"/>
    <property type="project" value="TreeGrafter"/>
</dbReference>
<evidence type="ECO:0000256" key="5">
    <source>
        <dbReference type="SAM" id="Phobius"/>
    </source>
</evidence>
<dbReference type="InterPro" id="IPR036910">
    <property type="entry name" value="HMG_box_dom_sf"/>
</dbReference>
<accession>A0AAD7JLA5</accession>
<dbReference type="InterPro" id="IPR009071">
    <property type="entry name" value="HMG_box_dom"/>
</dbReference>
<dbReference type="PROSITE" id="PS51257">
    <property type="entry name" value="PROKAR_LIPOPROTEIN"/>
    <property type="match status" value="1"/>
</dbReference>
<dbReference type="Proteomes" id="UP001215598">
    <property type="component" value="Unassembled WGS sequence"/>
</dbReference>
<evidence type="ECO:0000256" key="1">
    <source>
        <dbReference type="ARBA" id="ARBA00023125"/>
    </source>
</evidence>
<dbReference type="GO" id="GO:0005634">
    <property type="term" value="C:nucleus"/>
    <property type="evidence" value="ECO:0007669"/>
    <property type="project" value="UniProtKB-UniRule"/>
</dbReference>
<feature type="region of interest" description="Disordered" evidence="4">
    <location>
        <begin position="210"/>
        <end position="279"/>
    </location>
</feature>
<evidence type="ECO:0000256" key="2">
    <source>
        <dbReference type="ARBA" id="ARBA00023242"/>
    </source>
</evidence>
<keyword evidence="1 3" id="KW-0238">DNA-binding</keyword>
<dbReference type="Pfam" id="PF00505">
    <property type="entry name" value="HMG_box"/>
    <property type="match status" value="1"/>
</dbReference>
<dbReference type="InterPro" id="IPR051356">
    <property type="entry name" value="SOX/SOX-like_TF"/>
</dbReference>
<name>A0AAD7JLA5_9AGAR</name>
<feature type="region of interest" description="Disordered" evidence="4">
    <location>
        <begin position="135"/>
        <end position="157"/>
    </location>
</feature>
<feature type="transmembrane region" description="Helical" evidence="5">
    <location>
        <begin position="12"/>
        <end position="30"/>
    </location>
</feature>
<dbReference type="PANTHER" id="PTHR45789">
    <property type="entry name" value="FI18025P1"/>
    <property type="match status" value="1"/>
</dbReference>
<keyword evidence="5" id="KW-0472">Membrane</keyword>
<feature type="DNA-binding region" description="HMG box" evidence="3">
    <location>
        <begin position="159"/>
        <end position="212"/>
    </location>
</feature>
<sequence>MDATRNSSPSLLFGGSGFVSGCGFLTWRHFHSRHALLDTFFALHFALALIYPGPYALLTLDCAWLGTPHRHRTCLPSVDNPFAFLPTPDEDAPNAPPHPHPTQESMMSSLDFTGVSFPASSAFTFSVTAGDADNNEITPSASTGGRGSRRAAARAPSYIPRPPNAFILFRSSTLSKIIGKYWHALPPAERARWEDKARLAQAEHRRRYPDWRFRPGNGKNAFISGASGPVASGSSSGSSAKPRGRRKGRIKDGGGDDPDPPPPSTPPPPDDDEERGRQR</sequence>
<evidence type="ECO:0000313" key="7">
    <source>
        <dbReference type="EMBL" id="KAJ7767285.1"/>
    </source>
</evidence>
<evidence type="ECO:0000256" key="3">
    <source>
        <dbReference type="PROSITE-ProRule" id="PRU00267"/>
    </source>
</evidence>
<evidence type="ECO:0000259" key="6">
    <source>
        <dbReference type="PROSITE" id="PS50118"/>
    </source>
</evidence>
<protein>
    <recommendedName>
        <fullName evidence="6">HMG box domain-containing protein</fullName>
    </recommendedName>
</protein>
<comment type="caution">
    <text evidence="7">The sequence shown here is derived from an EMBL/GenBank/DDBJ whole genome shotgun (WGS) entry which is preliminary data.</text>
</comment>
<proteinExistence type="predicted"/>
<feature type="domain" description="HMG box" evidence="6">
    <location>
        <begin position="159"/>
        <end position="212"/>
    </location>
</feature>
<organism evidence="7 8">
    <name type="scientific">Mycena metata</name>
    <dbReference type="NCBI Taxonomy" id="1033252"/>
    <lineage>
        <taxon>Eukaryota</taxon>
        <taxon>Fungi</taxon>
        <taxon>Dikarya</taxon>
        <taxon>Basidiomycota</taxon>
        <taxon>Agaricomycotina</taxon>
        <taxon>Agaricomycetes</taxon>
        <taxon>Agaricomycetidae</taxon>
        <taxon>Agaricales</taxon>
        <taxon>Marasmiineae</taxon>
        <taxon>Mycenaceae</taxon>
        <taxon>Mycena</taxon>
    </lineage>
</organism>
<gene>
    <name evidence="7" type="ORF">B0H16DRAFT_1716906</name>
</gene>
<dbReference type="SMART" id="SM00398">
    <property type="entry name" value="HMG"/>
    <property type="match status" value="1"/>
</dbReference>
<dbReference type="PANTHER" id="PTHR45789:SF2">
    <property type="entry name" value="FI18025P1"/>
    <property type="match status" value="1"/>
</dbReference>
<keyword evidence="5" id="KW-0812">Transmembrane</keyword>
<dbReference type="SUPFAM" id="SSF47095">
    <property type="entry name" value="HMG-box"/>
    <property type="match status" value="1"/>
</dbReference>
<keyword evidence="5" id="KW-1133">Transmembrane helix</keyword>
<dbReference type="Gene3D" id="1.10.30.10">
    <property type="entry name" value="High mobility group box domain"/>
    <property type="match status" value="1"/>
</dbReference>
<dbReference type="EMBL" id="JARKIB010000022">
    <property type="protein sequence ID" value="KAJ7767285.1"/>
    <property type="molecule type" value="Genomic_DNA"/>
</dbReference>
<reference evidence="7" key="1">
    <citation type="submission" date="2023-03" db="EMBL/GenBank/DDBJ databases">
        <title>Massive genome expansion in bonnet fungi (Mycena s.s.) driven by repeated elements and novel gene families across ecological guilds.</title>
        <authorList>
            <consortium name="Lawrence Berkeley National Laboratory"/>
            <person name="Harder C.B."/>
            <person name="Miyauchi S."/>
            <person name="Viragh M."/>
            <person name="Kuo A."/>
            <person name="Thoen E."/>
            <person name="Andreopoulos B."/>
            <person name="Lu D."/>
            <person name="Skrede I."/>
            <person name="Drula E."/>
            <person name="Henrissat B."/>
            <person name="Morin E."/>
            <person name="Kohler A."/>
            <person name="Barry K."/>
            <person name="LaButti K."/>
            <person name="Morin E."/>
            <person name="Salamov A."/>
            <person name="Lipzen A."/>
            <person name="Mereny Z."/>
            <person name="Hegedus B."/>
            <person name="Baldrian P."/>
            <person name="Stursova M."/>
            <person name="Weitz H."/>
            <person name="Taylor A."/>
            <person name="Grigoriev I.V."/>
            <person name="Nagy L.G."/>
            <person name="Martin F."/>
            <person name="Kauserud H."/>
        </authorList>
    </citation>
    <scope>NUCLEOTIDE SEQUENCE</scope>
    <source>
        <strain evidence="7">CBHHK182m</strain>
    </source>
</reference>
<evidence type="ECO:0000313" key="8">
    <source>
        <dbReference type="Proteomes" id="UP001215598"/>
    </source>
</evidence>